<dbReference type="Pfam" id="PF19030">
    <property type="entry name" value="TSP1_ADAMTS"/>
    <property type="match status" value="1"/>
</dbReference>
<name>A0A6P8I800_ACTTE</name>
<evidence type="ECO:0000256" key="1">
    <source>
        <dbReference type="SAM" id="Phobius"/>
    </source>
</evidence>
<dbReference type="PROSITE" id="PS50092">
    <property type="entry name" value="TSP1"/>
    <property type="match status" value="1"/>
</dbReference>
<dbReference type="KEGG" id="aten:116298942"/>
<evidence type="ECO:0000313" key="3">
    <source>
        <dbReference type="RefSeq" id="XP_031563386.1"/>
    </source>
</evidence>
<reference evidence="3" key="1">
    <citation type="submission" date="2025-08" db="UniProtKB">
        <authorList>
            <consortium name="RefSeq"/>
        </authorList>
    </citation>
    <scope>IDENTIFICATION</scope>
</reference>
<keyword evidence="1" id="KW-0472">Membrane</keyword>
<dbReference type="InterPro" id="IPR000884">
    <property type="entry name" value="TSP1_rpt"/>
</dbReference>
<accession>A0A6P8I800</accession>
<evidence type="ECO:0000313" key="2">
    <source>
        <dbReference type="Proteomes" id="UP000515163"/>
    </source>
</evidence>
<keyword evidence="1" id="KW-0812">Transmembrane</keyword>
<dbReference type="InParanoid" id="A0A6P8I800"/>
<feature type="transmembrane region" description="Helical" evidence="1">
    <location>
        <begin position="132"/>
        <end position="156"/>
    </location>
</feature>
<dbReference type="InterPro" id="IPR036383">
    <property type="entry name" value="TSP1_rpt_sf"/>
</dbReference>
<gene>
    <name evidence="3" type="primary">LOC116298942</name>
</gene>
<dbReference type="Gene3D" id="2.20.100.10">
    <property type="entry name" value="Thrombospondin type-1 (TSP1) repeat"/>
    <property type="match status" value="1"/>
</dbReference>
<protein>
    <submittedName>
        <fullName evidence="3">A disintegrin and metalloproteinase with thrombospondin motifs 19-like</fullName>
    </submittedName>
</protein>
<organism evidence="2 3">
    <name type="scientific">Actinia tenebrosa</name>
    <name type="common">Australian red waratah sea anemone</name>
    <dbReference type="NCBI Taxonomy" id="6105"/>
    <lineage>
        <taxon>Eukaryota</taxon>
        <taxon>Metazoa</taxon>
        <taxon>Cnidaria</taxon>
        <taxon>Anthozoa</taxon>
        <taxon>Hexacorallia</taxon>
        <taxon>Actiniaria</taxon>
        <taxon>Actiniidae</taxon>
        <taxon>Actinia</taxon>
    </lineage>
</organism>
<dbReference type="GeneID" id="116298942"/>
<dbReference type="OrthoDB" id="10386314at2759"/>
<dbReference type="AlphaFoldDB" id="A0A6P8I800"/>
<keyword evidence="2" id="KW-1185">Reference proteome</keyword>
<dbReference type="SUPFAM" id="SSF82895">
    <property type="entry name" value="TSP-1 type 1 repeat"/>
    <property type="match status" value="1"/>
</dbReference>
<sequence length="185" mass="20336">MCSHRCGNGNRTRRVPCVQQVAQFTYSEVESRHCNASIRPHRSEPCNQIACGAAWAVDHWSECVLVNGSLIATRTVRCQNILGNGTVINADPKECTEVDNIILKSVKNCTFTTTSTSPTTAKGPDVETSIGIWLPITVVASIIAAFLIFLFIFILYRTGYLACHYKRGKASFEGLKLEHAESVEA</sequence>
<dbReference type="RefSeq" id="XP_031563386.1">
    <property type="nucleotide sequence ID" value="XM_031707526.1"/>
</dbReference>
<keyword evidence="1" id="KW-1133">Transmembrane helix</keyword>
<proteinExistence type="predicted"/>
<dbReference type="Proteomes" id="UP000515163">
    <property type="component" value="Unplaced"/>
</dbReference>